<dbReference type="PANTHER" id="PTHR43179">
    <property type="entry name" value="RHAMNOSYLTRANSFERASE WBBL"/>
    <property type="match status" value="1"/>
</dbReference>
<dbReference type="EMBL" id="BOMY01000016">
    <property type="protein sequence ID" value="GIF19579.1"/>
    <property type="molecule type" value="Genomic_DNA"/>
</dbReference>
<dbReference type="Gene3D" id="3.90.550.10">
    <property type="entry name" value="Spore Coat Polysaccharide Biosynthesis Protein SpsA, Chain A"/>
    <property type="match status" value="1"/>
</dbReference>
<dbReference type="PANTHER" id="PTHR43179:SF12">
    <property type="entry name" value="GALACTOFURANOSYLTRANSFERASE GLFT2"/>
    <property type="match status" value="1"/>
</dbReference>
<dbReference type="InterPro" id="IPR029044">
    <property type="entry name" value="Nucleotide-diphossugar_trans"/>
</dbReference>
<proteinExistence type="inferred from homology"/>
<feature type="domain" description="Glycosyltransferase 2-like" evidence="5">
    <location>
        <begin position="27"/>
        <end position="192"/>
    </location>
</feature>
<name>A0A919TRT8_9ACTN</name>
<gene>
    <name evidence="6" type="ORF">Ate02nite_23090</name>
</gene>
<dbReference type="GO" id="GO:0016757">
    <property type="term" value="F:glycosyltransferase activity"/>
    <property type="evidence" value="ECO:0007669"/>
    <property type="project" value="UniProtKB-KW"/>
</dbReference>
<dbReference type="InterPro" id="IPR001173">
    <property type="entry name" value="Glyco_trans_2-like"/>
</dbReference>
<dbReference type="SUPFAM" id="SSF53448">
    <property type="entry name" value="Nucleotide-diphospho-sugar transferases"/>
    <property type="match status" value="1"/>
</dbReference>
<sequence length="334" mass="36213">MLERIKDPVDQIDLYPAQTPAASRTISVVICSYADWRWDDLQRACVSVLEQLGEGDELVVVVDHNDGLLARARSEFPTARVVPNAGRKGLSDARNTGVETSRGDVIAFLDDDAVARPGWVTGLRTAFASDDVAVAGTTVRPNWEGGSAPRWFPEEFGWVVGCSYRGLPEEKTTIRNPIGASMAVRRTIFGKVGGFSDAIGRVGTKPVGCEETEFCIRVSAHDSTYKVVFDPFSAVDHYVPAVRQTMKYFVSRCYHEGRSKRIVSMLQGTEAGLSSERKYVRVTLPSAVIKGVTGAVRRPAGLLRAGVVVIGLSSTVLGYVVESLHRGQVTVGGH</sequence>
<protein>
    <submittedName>
        <fullName evidence="6">Glycosyl transferase family 2</fullName>
    </submittedName>
</protein>
<dbReference type="AlphaFoldDB" id="A0A919TRT8"/>
<evidence type="ECO:0000256" key="1">
    <source>
        <dbReference type="ARBA" id="ARBA00004776"/>
    </source>
</evidence>
<keyword evidence="4 6" id="KW-0808">Transferase</keyword>
<comment type="caution">
    <text evidence="6">The sequence shown here is derived from an EMBL/GenBank/DDBJ whole genome shotgun (WGS) entry which is preliminary data.</text>
</comment>
<keyword evidence="7" id="KW-1185">Reference proteome</keyword>
<dbReference type="Proteomes" id="UP000623608">
    <property type="component" value="Unassembled WGS sequence"/>
</dbReference>
<evidence type="ECO:0000259" key="5">
    <source>
        <dbReference type="Pfam" id="PF00535"/>
    </source>
</evidence>
<evidence type="ECO:0000256" key="2">
    <source>
        <dbReference type="ARBA" id="ARBA00006739"/>
    </source>
</evidence>
<evidence type="ECO:0000313" key="7">
    <source>
        <dbReference type="Proteomes" id="UP000623608"/>
    </source>
</evidence>
<dbReference type="Pfam" id="PF00535">
    <property type="entry name" value="Glycos_transf_2"/>
    <property type="match status" value="1"/>
</dbReference>
<evidence type="ECO:0000256" key="3">
    <source>
        <dbReference type="ARBA" id="ARBA00022676"/>
    </source>
</evidence>
<evidence type="ECO:0000313" key="6">
    <source>
        <dbReference type="EMBL" id="GIF19579.1"/>
    </source>
</evidence>
<reference evidence="6" key="1">
    <citation type="submission" date="2021-01" db="EMBL/GenBank/DDBJ databases">
        <title>Whole genome shotgun sequence of Actinoplanes tereljensis NBRC 105297.</title>
        <authorList>
            <person name="Komaki H."/>
            <person name="Tamura T."/>
        </authorList>
    </citation>
    <scope>NUCLEOTIDE SEQUENCE</scope>
    <source>
        <strain evidence="6">NBRC 105297</strain>
    </source>
</reference>
<keyword evidence="3" id="KW-0328">Glycosyltransferase</keyword>
<accession>A0A919TRT8</accession>
<comment type="pathway">
    <text evidence="1">Cell wall biogenesis; cell wall polysaccharide biosynthesis.</text>
</comment>
<comment type="similarity">
    <text evidence="2">Belongs to the glycosyltransferase 2 family.</text>
</comment>
<evidence type="ECO:0000256" key="4">
    <source>
        <dbReference type="ARBA" id="ARBA00022679"/>
    </source>
</evidence>
<organism evidence="6 7">
    <name type="scientific">Paractinoplanes tereljensis</name>
    <dbReference type="NCBI Taxonomy" id="571912"/>
    <lineage>
        <taxon>Bacteria</taxon>
        <taxon>Bacillati</taxon>
        <taxon>Actinomycetota</taxon>
        <taxon>Actinomycetes</taxon>
        <taxon>Micromonosporales</taxon>
        <taxon>Micromonosporaceae</taxon>
        <taxon>Paractinoplanes</taxon>
    </lineage>
</organism>